<evidence type="ECO:0000313" key="2">
    <source>
        <dbReference type="EMBL" id="KAK7016260.1"/>
    </source>
</evidence>
<reference evidence="2 3" key="1">
    <citation type="journal article" date="2024" name="J Genomics">
        <title>Draft genome sequencing and assembly of Favolaschia claudopus CIRM-BRFM 2984 isolated from oak limbs.</title>
        <authorList>
            <person name="Navarro D."/>
            <person name="Drula E."/>
            <person name="Chaduli D."/>
            <person name="Cazenave R."/>
            <person name="Ahrendt S."/>
            <person name="Wang J."/>
            <person name="Lipzen A."/>
            <person name="Daum C."/>
            <person name="Barry K."/>
            <person name="Grigoriev I.V."/>
            <person name="Favel A."/>
            <person name="Rosso M.N."/>
            <person name="Martin F."/>
        </authorList>
    </citation>
    <scope>NUCLEOTIDE SEQUENCE [LARGE SCALE GENOMIC DNA]</scope>
    <source>
        <strain evidence="2 3">CIRM-BRFM 2984</strain>
    </source>
</reference>
<dbReference type="Proteomes" id="UP001362999">
    <property type="component" value="Unassembled WGS sequence"/>
</dbReference>
<dbReference type="AlphaFoldDB" id="A0AAW0ATV2"/>
<feature type="region of interest" description="Disordered" evidence="1">
    <location>
        <begin position="1"/>
        <end position="22"/>
    </location>
</feature>
<keyword evidence="3" id="KW-1185">Reference proteome</keyword>
<comment type="caution">
    <text evidence="2">The sequence shown here is derived from an EMBL/GenBank/DDBJ whole genome shotgun (WGS) entry which is preliminary data.</text>
</comment>
<feature type="region of interest" description="Disordered" evidence="1">
    <location>
        <begin position="129"/>
        <end position="149"/>
    </location>
</feature>
<gene>
    <name evidence="2" type="ORF">R3P38DRAFT_2785926</name>
</gene>
<protein>
    <submittedName>
        <fullName evidence="2">Uncharacterized protein</fullName>
    </submittedName>
</protein>
<accession>A0AAW0ATV2</accession>
<name>A0AAW0ATV2_9AGAR</name>
<evidence type="ECO:0000313" key="3">
    <source>
        <dbReference type="Proteomes" id="UP001362999"/>
    </source>
</evidence>
<proteinExistence type="predicted"/>
<dbReference type="EMBL" id="JAWWNJ010000051">
    <property type="protein sequence ID" value="KAK7016260.1"/>
    <property type="molecule type" value="Genomic_DNA"/>
</dbReference>
<sequence length="237" mass="25684">MDATQNFEGGGGRISDNLSPIKQTPAGEHREIIQHISSRLAHIHDRLSLERDKDPQFYDNALQLHGDPTEDPLAEFLHALGKFLKPSNDWMDKLVAASNAAEAALITDTDTDTDTDTASPAAVNGDIDAASTAATDGDTDVDEMSDGASEAGGDFRDAIAGPVFGPQTYFEYLTDVEDIDAGERAWARVLGCMHNLFHSWKGELERAIVQLDESADAVGDGGQEMQEMGEEVHVQWK</sequence>
<evidence type="ECO:0000256" key="1">
    <source>
        <dbReference type="SAM" id="MobiDB-lite"/>
    </source>
</evidence>
<organism evidence="2 3">
    <name type="scientific">Favolaschia claudopus</name>
    <dbReference type="NCBI Taxonomy" id="2862362"/>
    <lineage>
        <taxon>Eukaryota</taxon>
        <taxon>Fungi</taxon>
        <taxon>Dikarya</taxon>
        <taxon>Basidiomycota</taxon>
        <taxon>Agaricomycotina</taxon>
        <taxon>Agaricomycetes</taxon>
        <taxon>Agaricomycetidae</taxon>
        <taxon>Agaricales</taxon>
        <taxon>Marasmiineae</taxon>
        <taxon>Mycenaceae</taxon>
        <taxon>Favolaschia</taxon>
    </lineage>
</organism>